<organism evidence="2 3">
    <name type="scientific">Fusarium redolens</name>
    <dbReference type="NCBI Taxonomy" id="48865"/>
    <lineage>
        <taxon>Eukaryota</taxon>
        <taxon>Fungi</taxon>
        <taxon>Dikarya</taxon>
        <taxon>Ascomycota</taxon>
        <taxon>Pezizomycotina</taxon>
        <taxon>Sordariomycetes</taxon>
        <taxon>Hypocreomycetidae</taxon>
        <taxon>Hypocreales</taxon>
        <taxon>Nectriaceae</taxon>
        <taxon>Fusarium</taxon>
        <taxon>Fusarium redolens species complex</taxon>
    </lineage>
</organism>
<comment type="caution">
    <text evidence="2">The sequence shown here is derived from an EMBL/GenBank/DDBJ whole genome shotgun (WGS) entry which is preliminary data.</text>
</comment>
<dbReference type="GeneID" id="70221735"/>
<dbReference type="RefSeq" id="XP_046053622.1">
    <property type="nucleotide sequence ID" value="XM_046191781.1"/>
</dbReference>
<name>A0A9P9HWU0_FUSRE</name>
<dbReference type="EMBL" id="JAGMUX010000003">
    <property type="protein sequence ID" value="KAH7264887.1"/>
    <property type="molecule type" value="Genomic_DNA"/>
</dbReference>
<feature type="region of interest" description="Disordered" evidence="1">
    <location>
        <begin position="65"/>
        <end position="84"/>
    </location>
</feature>
<feature type="compositionally biased region" description="Polar residues" evidence="1">
    <location>
        <begin position="65"/>
        <end position="81"/>
    </location>
</feature>
<keyword evidence="3" id="KW-1185">Reference proteome</keyword>
<dbReference type="AlphaFoldDB" id="A0A9P9HWU0"/>
<gene>
    <name evidence="2" type="ORF">BKA55DRAFT_557263</name>
</gene>
<dbReference type="Proteomes" id="UP000720189">
    <property type="component" value="Unassembled WGS sequence"/>
</dbReference>
<sequence>MVRAINLMPPAGRRVPGSKSRESYPSPLQNYFPNTTHSGFVTTSRELVIFPESCTTSFSPSLHSHYSPSAHSSRNQQSTQREQTKPYHFQVSLLDRVFCSYPTLLLQILHLLTFKMVRTLHMSHRHPLTVDMFERNDYLRFDLEHPQQAVIVPTKYNSRAKMERDVDEIVAKMKESRERFGVMGRDKILNHGHVRSTISTATNLVDSMQIIVKRYYFDREEGLRIKQQREYAAIEDAGMSKPFKHAAIAIRYNMDLREKWFAFKMSQRGRQLEDGLEKLKRYSAEALFVSNGNEPHWGSTLT</sequence>
<evidence type="ECO:0000313" key="3">
    <source>
        <dbReference type="Proteomes" id="UP000720189"/>
    </source>
</evidence>
<evidence type="ECO:0000313" key="2">
    <source>
        <dbReference type="EMBL" id="KAH7264887.1"/>
    </source>
</evidence>
<proteinExistence type="predicted"/>
<reference evidence="2" key="1">
    <citation type="journal article" date="2021" name="Nat. Commun.">
        <title>Genetic determinants of endophytism in the Arabidopsis root mycobiome.</title>
        <authorList>
            <person name="Mesny F."/>
            <person name="Miyauchi S."/>
            <person name="Thiergart T."/>
            <person name="Pickel B."/>
            <person name="Atanasova L."/>
            <person name="Karlsson M."/>
            <person name="Huettel B."/>
            <person name="Barry K.W."/>
            <person name="Haridas S."/>
            <person name="Chen C."/>
            <person name="Bauer D."/>
            <person name="Andreopoulos W."/>
            <person name="Pangilinan J."/>
            <person name="LaButti K."/>
            <person name="Riley R."/>
            <person name="Lipzen A."/>
            <person name="Clum A."/>
            <person name="Drula E."/>
            <person name="Henrissat B."/>
            <person name="Kohler A."/>
            <person name="Grigoriev I.V."/>
            <person name="Martin F.M."/>
            <person name="Hacquard S."/>
        </authorList>
    </citation>
    <scope>NUCLEOTIDE SEQUENCE</scope>
    <source>
        <strain evidence="2">MPI-CAGE-AT-0023</strain>
    </source>
</reference>
<protein>
    <submittedName>
        <fullName evidence="2">Uncharacterized protein</fullName>
    </submittedName>
</protein>
<accession>A0A9P9HWU0</accession>
<feature type="region of interest" description="Disordered" evidence="1">
    <location>
        <begin position="1"/>
        <end position="25"/>
    </location>
</feature>
<dbReference type="OrthoDB" id="5087296at2759"/>
<evidence type="ECO:0000256" key="1">
    <source>
        <dbReference type="SAM" id="MobiDB-lite"/>
    </source>
</evidence>